<dbReference type="PANTHER" id="PTHR32196">
    <property type="entry name" value="ABC TRANSPORTER PERMEASE PROTEIN YPHD-RELATED-RELATED"/>
    <property type="match status" value="1"/>
</dbReference>
<evidence type="ECO:0000256" key="1">
    <source>
        <dbReference type="ARBA" id="ARBA00004651"/>
    </source>
</evidence>
<evidence type="ECO:0000256" key="2">
    <source>
        <dbReference type="ARBA" id="ARBA00022475"/>
    </source>
</evidence>
<feature type="transmembrane region" description="Helical" evidence="6">
    <location>
        <begin position="93"/>
        <end position="115"/>
    </location>
</feature>
<feature type="transmembrane region" description="Helical" evidence="6">
    <location>
        <begin position="155"/>
        <end position="178"/>
    </location>
</feature>
<keyword evidence="8" id="KW-1185">Reference proteome</keyword>
<evidence type="ECO:0000256" key="3">
    <source>
        <dbReference type="ARBA" id="ARBA00022692"/>
    </source>
</evidence>
<dbReference type="RefSeq" id="WP_366193375.1">
    <property type="nucleotide sequence ID" value="NZ_JBFBVU010000014.1"/>
</dbReference>
<organism evidence="7 8">
    <name type="scientific">Meridianimarinicoccus marinus</name>
    <dbReference type="NCBI Taxonomy" id="3231483"/>
    <lineage>
        <taxon>Bacteria</taxon>
        <taxon>Pseudomonadati</taxon>
        <taxon>Pseudomonadota</taxon>
        <taxon>Alphaproteobacteria</taxon>
        <taxon>Rhodobacterales</taxon>
        <taxon>Paracoccaceae</taxon>
        <taxon>Meridianimarinicoccus</taxon>
    </lineage>
</organism>
<evidence type="ECO:0000313" key="7">
    <source>
        <dbReference type="EMBL" id="MEV8467532.1"/>
    </source>
</evidence>
<comment type="caution">
    <text evidence="7">The sequence shown here is derived from an EMBL/GenBank/DDBJ whole genome shotgun (WGS) entry which is preliminary data.</text>
</comment>
<name>A0ABV3L7I4_9RHOB</name>
<keyword evidence="5 6" id="KW-0472">Membrane</keyword>
<feature type="transmembrane region" description="Helical" evidence="6">
    <location>
        <begin position="233"/>
        <end position="254"/>
    </location>
</feature>
<protein>
    <submittedName>
        <fullName evidence="7">ABC transporter permease</fullName>
    </submittedName>
</protein>
<feature type="transmembrane region" description="Helical" evidence="6">
    <location>
        <begin position="209"/>
        <end position="227"/>
    </location>
</feature>
<dbReference type="Proteomes" id="UP001553161">
    <property type="component" value="Unassembled WGS sequence"/>
</dbReference>
<evidence type="ECO:0000313" key="8">
    <source>
        <dbReference type="Proteomes" id="UP001553161"/>
    </source>
</evidence>
<sequence length="314" mass="32215">MLKTTVASLKTYPAIPIIGALAVAFSLLSPYFMTSGNIEAMLGANAVVLIAAIGMTFVFLIGGIDLSISTVISASAVISGLVMAKTGSVPLGVLAAIVVGAVFGAVNGVLIGYLRLTPFITTMATQLIARGIAFVLSAGIAVKGTPFWVMDFGFLSWFGIPAVTIVGLVLVIVSVIGLGMTTWGRHVMLVGSNPDAARYTGINVPFTEFTVYLVSGVLGGVAGFISIANLGNAIPGVGDTLLLIIIGAVVLGGTSMTGGEGSVERTVLGVLLLAILTNGLNLVGIPFYDQLIIQGILIFFGTWLAMKFSGQREA</sequence>
<dbReference type="CDD" id="cd06579">
    <property type="entry name" value="TM_PBP1_transp_AraH_like"/>
    <property type="match status" value="1"/>
</dbReference>
<feature type="transmembrane region" description="Helical" evidence="6">
    <location>
        <begin position="127"/>
        <end position="149"/>
    </location>
</feature>
<accession>A0ABV3L7I4</accession>
<gene>
    <name evidence="7" type="ORF">AB0T83_12160</name>
</gene>
<keyword evidence="2" id="KW-1003">Cell membrane</keyword>
<evidence type="ECO:0000256" key="4">
    <source>
        <dbReference type="ARBA" id="ARBA00022989"/>
    </source>
</evidence>
<evidence type="ECO:0000256" key="5">
    <source>
        <dbReference type="ARBA" id="ARBA00023136"/>
    </source>
</evidence>
<dbReference type="EMBL" id="JBFBVU010000014">
    <property type="protein sequence ID" value="MEV8467532.1"/>
    <property type="molecule type" value="Genomic_DNA"/>
</dbReference>
<keyword evidence="4 6" id="KW-1133">Transmembrane helix</keyword>
<feature type="transmembrane region" description="Helical" evidence="6">
    <location>
        <begin position="40"/>
        <end position="61"/>
    </location>
</feature>
<feature type="transmembrane region" description="Helical" evidence="6">
    <location>
        <begin position="266"/>
        <end position="285"/>
    </location>
</feature>
<proteinExistence type="predicted"/>
<comment type="subcellular location">
    <subcellularLocation>
        <location evidence="1">Cell membrane</location>
        <topology evidence="1">Multi-pass membrane protein</topology>
    </subcellularLocation>
</comment>
<dbReference type="Pfam" id="PF02653">
    <property type="entry name" value="BPD_transp_2"/>
    <property type="match status" value="1"/>
</dbReference>
<feature type="transmembrane region" description="Helical" evidence="6">
    <location>
        <begin position="12"/>
        <end position="34"/>
    </location>
</feature>
<reference evidence="7 8" key="1">
    <citation type="submission" date="2024-07" db="EMBL/GenBank/DDBJ databases">
        <authorList>
            <person name="Kang M."/>
        </authorList>
    </citation>
    <scope>NUCLEOTIDE SEQUENCE [LARGE SCALE GENOMIC DNA]</scope>
    <source>
        <strain evidence="7 8">DFM31</strain>
    </source>
</reference>
<feature type="transmembrane region" description="Helical" evidence="6">
    <location>
        <begin position="291"/>
        <end position="310"/>
    </location>
</feature>
<dbReference type="InterPro" id="IPR001851">
    <property type="entry name" value="ABC_transp_permease"/>
</dbReference>
<evidence type="ECO:0000256" key="6">
    <source>
        <dbReference type="SAM" id="Phobius"/>
    </source>
</evidence>
<keyword evidence="3 6" id="KW-0812">Transmembrane</keyword>